<evidence type="ECO:0000313" key="1">
    <source>
        <dbReference type="EMBL" id="NMQ20288.1"/>
    </source>
</evidence>
<keyword evidence="2" id="KW-1185">Reference proteome</keyword>
<evidence type="ECO:0000313" key="2">
    <source>
        <dbReference type="Proteomes" id="UP000760480"/>
    </source>
</evidence>
<name>A0ABX1TLM6_9GAMM</name>
<accession>A0ABX1TLM6</accession>
<reference evidence="1 2" key="1">
    <citation type="submission" date="2019-03" db="EMBL/GenBank/DDBJ databases">
        <title>Metabolic reconstructions from genomes of highly enriched 'Candidatus Accumulibacter' and 'Candidatus Competibacter' bioreactor populations.</title>
        <authorList>
            <person name="Annavajhala M.K."/>
            <person name="Welles L."/>
            <person name="Abbas B."/>
            <person name="Sorokin D."/>
            <person name="Park H."/>
            <person name="Van Loosdrecht M."/>
            <person name="Chandran K."/>
        </authorList>
    </citation>
    <scope>NUCLEOTIDE SEQUENCE [LARGE SCALE GENOMIC DNA]</scope>
    <source>
        <strain evidence="1 2">SBR_G</strain>
    </source>
</reference>
<sequence>MIAEAAYFRAERRGFQGGCPMEDWLEAEHEISQLYFQPEPSPRGALVFLDAVAKQPTEGSSSLSARLLGISHEAGNSPAEV</sequence>
<protein>
    <submittedName>
        <fullName evidence="1">DUF2934 domain-containing protein</fullName>
    </submittedName>
</protein>
<organism evidence="1 2">
    <name type="scientific">Candidatus Competibacter phosphatis</name>
    <dbReference type="NCBI Taxonomy" id="221280"/>
    <lineage>
        <taxon>Bacteria</taxon>
        <taxon>Pseudomonadati</taxon>
        <taxon>Pseudomonadota</taxon>
        <taxon>Gammaproteobacteria</taxon>
        <taxon>Candidatus Competibacteraceae</taxon>
        <taxon>Candidatus Competibacter</taxon>
    </lineage>
</organism>
<dbReference type="Pfam" id="PF11154">
    <property type="entry name" value="DUF2934"/>
    <property type="match status" value="1"/>
</dbReference>
<gene>
    <name evidence="1" type="ORF">E4P82_14445</name>
</gene>
<comment type="caution">
    <text evidence="1">The sequence shown here is derived from an EMBL/GenBank/DDBJ whole genome shotgun (WGS) entry which is preliminary data.</text>
</comment>
<proteinExistence type="predicted"/>
<dbReference type="Proteomes" id="UP000760480">
    <property type="component" value="Unassembled WGS sequence"/>
</dbReference>
<dbReference type="EMBL" id="SPMZ01000043">
    <property type="protein sequence ID" value="NMQ20288.1"/>
    <property type="molecule type" value="Genomic_DNA"/>
</dbReference>
<dbReference type="InterPro" id="IPR021327">
    <property type="entry name" value="DUF2934"/>
</dbReference>